<feature type="transmembrane region" description="Helical" evidence="1">
    <location>
        <begin position="380"/>
        <end position="400"/>
    </location>
</feature>
<feature type="transmembrane region" description="Helical" evidence="1">
    <location>
        <begin position="322"/>
        <end position="345"/>
    </location>
</feature>
<feature type="transmembrane region" description="Helical" evidence="1">
    <location>
        <begin position="412"/>
        <end position="436"/>
    </location>
</feature>
<evidence type="ECO:0000313" key="3">
    <source>
        <dbReference type="Proteomes" id="UP000319514"/>
    </source>
</evidence>
<evidence type="ECO:0000313" key="2">
    <source>
        <dbReference type="EMBL" id="TQL59450.1"/>
    </source>
</evidence>
<keyword evidence="1" id="KW-0812">Transmembrane</keyword>
<organism evidence="2 3">
    <name type="scientific">Oryzihumus leptocrescens</name>
    <dbReference type="NCBI Taxonomy" id="297536"/>
    <lineage>
        <taxon>Bacteria</taxon>
        <taxon>Bacillati</taxon>
        <taxon>Actinomycetota</taxon>
        <taxon>Actinomycetes</taxon>
        <taxon>Micrococcales</taxon>
        <taxon>Intrasporangiaceae</taxon>
        <taxon>Oryzihumus</taxon>
    </lineage>
</organism>
<comment type="caution">
    <text evidence="2">The sequence shown here is derived from an EMBL/GenBank/DDBJ whole genome shotgun (WGS) entry which is preliminary data.</text>
</comment>
<evidence type="ECO:0000256" key="1">
    <source>
        <dbReference type="SAM" id="Phobius"/>
    </source>
</evidence>
<gene>
    <name evidence="2" type="ORF">FB474_0804</name>
</gene>
<dbReference type="EMBL" id="VFOQ01000001">
    <property type="protein sequence ID" value="TQL59450.1"/>
    <property type="molecule type" value="Genomic_DNA"/>
</dbReference>
<dbReference type="AlphaFoldDB" id="A0A542ZGX2"/>
<reference evidence="2 3" key="1">
    <citation type="submission" date="2019-06" db="EMBL/GenBank/DDBJ databases">
        <title>Sequencing the genomes of 1000 actinobacteria strains.</title>
        <authorList>
            <person name="Klenk H.-P."/>
        </authorList>
    </citation>
    <scope>NUCLEOTIDE SEQUENCE [LARGE SCALE GENOMIC DNA]</scope>
    <source>
        <strain evidence="2 3">DSM 18082</strain>
    </source>
</reference>
<feature type="transmembrane region" description="Helical" evidence="1">
    <location>
        <begin position="146"/>
        <end position="167"/>
    </location>
</feature>
<feature type="transmembrane region" description="Helical" evidence="1">
    <location>
        <begin position="179"/>
        <end position="198"/>
    </location>
</feature>
<feature type="transmembrane region" description="Helical" evidence="1">
    <location>
        <begin position="20"/>
        <end position="43"/>
    </location>
</feature>
<name>A0A542ZGX2_9MICO</name>
<evidence type="ECO:0008006" key="4">
    <source>
        <dbReference type="Google" id="ProtNLM"/>
    </source>
</evidence>
<accession>A0A542ZGX2</accession>
<dbReference type="RefSeq" id="WP_141787471.1">
    <property type="nucleotide sequence ID" value="NZ_BAAAKX010000013.1"/>
</dbReference>
<proteinExistence type="predicted"/>
<keyword evidence="1" id="KW-1133">Transmembrane helix</keyword>
<dbReference type="OrthoDB" id="8168962at2"/>
<keyword evidence="3" id="KW-1185">Reference proteome</keyword>
<sequence length="438" mass="46595">MTPALLPAHGVGSVESLPLPLPALVTGAAVALVVSFLALGVLWREPRLDRDAGIPLPGPLARALDSRWLRGTAVTLTLLLAGWTVLSLAAGKDNANNPAAYVIYVWLWVGLAVLSLLLGPVWRVVNPVRWLHLGINRLARLDPDEAMVRWSPGMWPGAVGLFAFAWLELIAPNRTTLPVLRVAVLAFVMVDLVGAFALGRRWFSGGDPFEVWSRLLGSLSPLGRRRDRTWVLRTPLHGANALRLRRGLTAAVAVMLGSTAYDALSGQPRWYGFVQSAAVPATLLETLGLLGMCLVVAGALAAAAAVSARLAGLPFRGLTQQFAPSLVPIAAGYVIAHYWALLVYAGQLTLVRLTDPLGIGANWLGTAGLSPDTRLIEPTLTATIQVVAIVTGHILGVVLAHERAVSLFDRRVAVLGQLPLLVLMVGYTCGGLLLLYSS</sequence>
<feature type="transmembrane region" description="Helical" evidence="1">
    <location>
        <begin position="101"/>
        <end position="125"/>
    </location>
</feature>
<feature type="transmembrane region" description="Helical" evidence="1">
    <location>
        <begin position="68"/>
        <end position="89"/>
    </location>
</feature>
<feature type="transmembrane region" description="Helical" evidence="1">
    <location>
        <begin position="286"/>
        <end position="310"/>
    </location>
</feature>
<keyword evidence="1" id="KW-0472">Membrane</keyword>
<protein>
    <recommendedName>
        <fullName evidence="4">Fenitrothion hydrolase</fullName>
    </recommendedName>
</protein>
<dbReference type="Proteomes" id="UP000319514">
    <property type="component" value="Unassembled WGS sequence"/>
</dbReference>